<comment type="caution">
    <text evidence="1">The sequence shown here is derived from an EMBL/GenBank/DDBJ whole genome shotgun (WGS) entry which is preliminary data.</text>
</comment>
<name>A0A167FXT7_9GAMM</name>
<dbReference type="PATRIC" id="fig|1365251.3.peg.673"/>
<proteinExistence type="predicted"/>
<protein>
    <submittedName>
        <fullName evidence="1">Uncharacterized protein</fullName>
    </submittedName>
</protein>
<reference evidence="1 2" key="1">
    <citation type="submission" date="2013-07" db="EMBL/GenBank/DDBJ databases">
        <title>Comparative Genomic and Metabolomic Analysis of Twelve Strains of Pseudoalteromonas luteoviolacea.</title>
        <authorList>
            <person name="Vynne N.G."/>
            <person name="Mansson M."/>
            <person name="Gram L."/>
        </authorList>
    </citation>
    <scope>NUCLEOTIDE SEQUENCE [LARGE SCALE GENOMIC DNA]</scope>
    <source>
        <strain evidence="1 2">H33</strain>
    </source>
</reference>
<sequence>MRILIVQLMTAGVFNNFQPDEVMPMMDWGKI</sequence>
<dbReference type="EMBL" id="AUXZ01000046">
    <property type="protein sequence ID" value="KZN53351.1"/>
    <property type="molecule type" value="Genomic_DNA"/>
</dbReference>
<organism evidence="1 2">
    <name type="scientific">Pseudoalteromonas luteoviolacea H33</name>
    <dbReference type="NCBI Taxonomy" id="1365251"/>
    <lineage>
        <taxon>Bacteria</taxon>
        <taxon>Pseudomonadati</taxon>
        <taxon>Pseudomonadota</taxon>
        <taxon>Gammaproteobacteria</taxon>
        <taxon>Alteromonadales</taxon>
        <taxon>Pseudoalteromonadaceae</taxon>
        <taxon>Pseudoalteromonas</taxon>
    </lineage>
</organism>
<dbReference type="AlphaFoldDB" id="A0A167FXT7"/>
<dbReference type="Proteomes" id="UP000076503">
    <property type="component" value="Unassembled WGS sequence"/>
</dbReference>
<evidence type="ECO:0000313" key="2">
    <source>
        <dbReference type="Proteomes" id="UP000076503"/>
    </source>
</evidence>
<accession>A0A167FXT7</accession>
<evidence type="ECO:0000313" key="1">
    <source>
        <dbReference type="EMBL" id="KZN53351.1"/>
    </source>
</evidence>
<gene>
    <name evidence="1" type="ORF">N476_08765</name>
</gene>